<accession>A0A1I5AFM2</accession>
<gene>
    <name evidence="2" type="ORF">SAMN04487989_10211</name>
</gene>
<evidence type="ECO:0000313" key="2">
    <source>
        <dbReference type="EMBL" id="SFN61190.1"/>
    </source>
</evidence>
<name>A0A1I5AFM2_9FLAO</name>
<reference evidence="3" key="1">
    <citation type="submission" date="2016-10" db="EMBL/GenBank/DDBJ databases">
        <authorList>
            <person name="Varghese N."/>
            <person name="Submissions S."/>
        </authorList>
    </citation>
    <scope>NUCLEOTIDE SEQUENCE [LARGE SCALE GENOMIC DNA]</scope>
    <source>
        <strain evidence="3">DSM 23925</strain>
    </source>
</reference>
<dbReference type="Proteomes" id="UP000198705">
    <property type="component" value="Unassembled WGS sequence"/>
</dbReference>
<dbReference type="OrthoDB" id="1186563at2"/>
<dbReference type="InterPro" id="IPR019861">
    <property type="entry name" value="PorP/SprF_Bacteroidetes"/>
</dbReference>
<feature type="signal peptide" evidence="1">
    <location>
        <begin position="1"/>
        <end position="20"/>
    </location>
</feature>
<sequence>MKFKLILYIVSIFSVCSAKAQDPIFSQANYVQETLNPGFTGFEDNGRTYAGFLSRLQWPNLDLKLTTQYAFVNQSFDYGPRLGFGLGVNAVWQYESFNNYSYYQININYAQRVNLNGGWFFRPGLEVGVGNKSNSFRNLTLADQININTGYINPVSVDPLRNNSSNPYFMDFSTGVVFEKEEFNGTTYWFGASVKHLNRPNISFVEGEKVPLSIFYSIHGNYRFPFLRDNSVMMTVNYMQQSEYNRLDIGSLFQVRQLLLGITAATNPAKNDDNSHMLTSVNVFLGLELSEFRFGFSYDLNTSKIGNTNGVYEFSLTYLSRCRSCNTDRSRKR</sequence>
<keyword evidence="1" id="KW-0732">Signal</keyword>
<dbReference type="Pfam" id="PF11751">
    <property type="entry name" value="PorP_SprF"/>
    <property type="match status" value="1"/>
</dbReference>
<dbReference type="STRING" id="649333.SAMN04487989_10211"/>
<evidence type="ECO:0000313" key="3">
    <source>
        <dbReference type="Proteomes" id="UP000198705"/>
    </source>
</evidence>
<organism evidence="2 3">
    <name type="scientific">Bizionia echini</name>
    <dbReference type="NCBI Taxonomy" id="649333"/>
    <lineage>
        <taxon>Bacteria</taxon>
        <taxon>Pseudomonadati</taxon>
        <taxon>Bacteroidota</taxon>
        <taxon>Flavobacteriia</taxon>
        <taxon>Flavobacteriales</taxon>
        <taxon>Flavobacteriaceae</taxon>
        <taxon>Bizionia</taxon>
    </lineage>
</organism>
<dbReference type="EMBL" id="FOVN01000002">
    <property type="protein sequence ID" value="SFN61190.1"/>
    <property type="molecule type" value="Genomic_DNA"/>
</dbReference>
<dbReference type="AlphaFoldDB" id="A0A1I5AFM2"/>
<protein>
    <submittedName>
        <fullName evidence="2">Type IX secretion system membrane protein, PorP/SprF family</fullName>
    </submittedName>
</protein>
<dbReference type="NCBIfam" id="TIGR03519">
    <property type="entry name" value="T9SS_PorP_fam"/>
    <property type="match status" value="1"/>
</dbReference>
<feature type="chain" id="PRO_5011521721" evidence="1">
    <location>
        <begin position="21"/>
        <end position="333"/>
    </location>
</feature>
<keyword evidence="3" id="KW-1185">Reference proteome</keyword>
<dbReference type="RefSeq" id="WP_092206810.1">
    <property type="nucleotide sequence ID" value="NZ_FOVN01000002.1"/>
</dbReference>
<evidence type="ECO:0000256" key="1">
    <source>
        <dbReference type="SAM" id="SignalP"/>
    </source>
</evidence>
<proteinExistence type="predicted"/>